<dbReference type="GO" id="GO:0003677">
    <property type="term" value="F:DNA binding"/>
    <property type="evidence" value="ECO:0007669"/>
    <property type="project" value="UniProtKB-KW"/>
</dbReference>
<proteinExistence type="predicted"/>
<dbReference type="InterPro" id="IPR050679">
    <property type="entry name" value="Bact_HTH_transcr_reg"/>
</dbReference>
<dbReference type="SUPFAM" id="SSF46785">
    <property type="entry name" value="Winged helix' DNA-binding domain"/>
    <property type="match status" value="1"/>
</dbReference>
<dbReference type="GO" id="GO:0045892">
    <property type="term" value="P:negative regulation of DNA-templated transcription"/>
    <property type="evidence" value="ECO:0007669"/>
    <property type="project" value="TreeGrafter"/>
</dbReference>
<dbReference type="GO" id="GO:0003700">
    <property type="term" value="F:DNA-binding transcription factor activity"/>
    <property type="evidence" value="ECO:0007669"/>
    <property type="project" value="InterPro"/>
</dbReference>
<evidence type="ECO:0000256" key="3">
    <source>
        <dbReference type="ARBA" id="ARBA00023163"/>
    </source>
</evidence>
<dbReference type="CDD" id="cd07377">
    <property type="entry name" value="WHTH_GntR"/>
    <property type="match status" value="1"/>
</dbReference>
<dbReference type="InterPro" id="IPR028978">
    <property type="entry name" value="Chorismate_lyase_/UTRA_dom_sf"/>
</dbReference>
<keyword evidence="6" id="KW-1185">Reference proteome</keyword>
<dbReference type="Pfam" id="PF00392">
    <property type="entry name" value="GntR"/>
    <property type="match status" value="1"/>
</dbReference>
<evidence type="ECO:0000313" key="5">
    <source>
        <dbReference type="EMBL" id="ABC92779.1"/>
    </source>
</evidence>
<dbReference type="SMART" id="SM00866">
    <property type="entry name" value="UTRA"/>
    <property type="match status" value="1"/>
</dbReference>
<dbReference type="AlphaFoldDB" id="Q2K307"/>
<dbReference type="EMBL" id="CP000133">
    <property type="protein sequence ID" value="ABC92779.1"/>
    <property type="molecule type" value="Genomic_DNA"/>
</dbReference>
<evidence type="ECO:0000259" key="4">
    <source>
        <dbReference type="PROSITE" id="PS50949"/>
    </source>
</evidence>
<dbReference type="SUPFAM" id="SSF64288">
    <property type="entry name" value="Chorismate lyase-like"/>
    <property type="match status" value="1"/>
</dbReference>
<keyword evidence="3" id="KW-0804">Transcription</keyword>
<protein>
    <submittedName>
        <fullName evidence="5">Probable transcriptional regulator protein, GntR family</fullName>
    </submittedName>
</protein>
<dbReference type="HOGENOM" id="CLU_063236_3_1_5"/>
<accession>Q2K307</accession>
<dbReference type="PANTHER" id="PTHR44846">
    <property type="entry name" value="MANNOSYL-D-GLYCERATE TRANSPORT/METABOLISM SYSTEM REPRESSOR MNGR-RELATED"/>
    <property type="match status" value="1"/>
</dbReference>
<dbReference type="InterPro" id="IPR036388">
    <property type="entry name" value="WH-like_DNA-bd_sf"/>
</dbReference>
<dbReference type="PROSITE" id="PS50949">
    <property type="entry name" value="HTH_GNTR"/>
    <property type="match status" value="1"/>
</dbReference>
<dbReference type="PANTHER" id="PTHR44846:SF1">
    <property type="entry name" value="MANNOSYL-D-GLYCERATE TRANSPORT_METABOLISM SYSTEM REPRESSOR MNGR-RELATED"/>
    <property type="match status" value="1"/>
</dbReference>
<dbReference type="Pfam" id="PF07702">
    <property type="entry name" value="UTRA"/>
    <property type="match status" value="1"/>
</dbReference>
<feature type="domain" description="HTH gntR-type" evidence="4">
    <location>
        <begin position="32"/>
        <end position="100"/>
    </location>
</feature>
<gene>
    <name evidence="5" type="ordered locus">RHE_CH04035</name>
</gene>
<sequence length="268" mass="29448">MVLYRFYCVSMDRTSLVAELNRRGLRDEALAGPLYKRLAQALTSLIQEGLLKPGTALPGERDLAEVLKLGRVTVRTAYRDLMAAGALESRHGSGTFVSSKVERMEQSLWRLSSFSADMRSRGRLPAARILSREINAPSPEESFLLGLGGGEPVLRLDRLRLADGLPLAIERAVVPVKFLGENAGGEGSLYDALASNGHRPVRALQRLTAVTLDASYAAMLNVKAGAPALLIERVSRLEDQRVVEYTRSHYRGDAYDFVAELRIGDDHE</sequence>
<dbReference type="InterPro" id="IPR000524">
    <property type="entry name" value="Tscrpt_reg_HTH_GntR"/>
</dbReference>
<keyword evidence="1" id="KW-0805">Transcription regulation</keyword>
<name>Q2K307_RHIEC</name>
<dbReference type="PRINTS" id="PR00035">
    <property type="entry name" value="HTHGNTR"/>
</dbReference>
<dbReference type="Gene3D" id="1.10.10.10">
    <property type="entry name" value="Winged helix-like DNA-binding domain superfamily/Winged helix DNA-binding domain"/>
    <property type="match status" value="1"/>
</dbReference>
<keyword evidence="2" id="KW-0238">DNA-binding</keyword>
<dbReference type="SMART" id="SM00345">
    <property type="entry name" value="HTH_GNTR"/>
    <property type="match status" value="1"/>
</dbReference>
<dbReference type="Gene3D" id="3.40.1410.10">
    <property type="entry name" value="Chorismate lyase-like"/>
    <property type="match status" value="1"/>
</dbReference>
<organism evidence="5 6">
    <name type="scientific">Rhizobium etli (strain ATCC 51251 / DSM 11541 / JCM 21823 / NBRC 15573 / CFN 42)</name>
    <dbReference type="NCBI Taxonomy" id="347834"/>
    <lineage>
        <taxon>Bacteria</taxon>
        <taxon>Pseudomonadati</taxon>
        <taxon>Pseudomonadota</taxon>
        <taxon>Alphaproteobacteria</taxon>
        <taxon>Hyphomicrobiales</taxon>
        <taxon>Rhizobiaceae</taxon>
        <taxon>Rhizobium/Agrobacterium group</taxon>
        <taxon>Rhizobium</taxon>
    </lineage>
</organism>
<dbReference type="eggNOG" id="COG2188">
    <property type="taxonomic scope" value="Bacteria"/>
</dbReference>
<evidence type="ECO:0000256" key="2">
    <source>
        <dbReference type="ARBA" id="ARBA00023125"/>
    </source>
</evidence>
<evidence type="ECO:0000256" key="1">
    <source>
        <dbReference type="ARBA" id="ARBA00023015"/>
    </source>
</evidence>
<dbReference type="Proteomes" id="UP000001936">
    <property type="component" value="Chromosome"/>
</dbReference>
<dbReference type="KEGG" id="ret:RHE_CH04035"/>
<evidence type="ECO:0000313" key="6">
    <source>
        <dbReference type="Proteomes" id="UP000001936"/>
    </source>
</evidence>
<reference evidence="5 6" key="1">
    <citation type="journal article" date="2006" name="Proc. Natl. Acad. Sci. U.S.A.">
        <title>The partitioned Rhizobium etli genome: genetic and metabolic redundancy in seven interacting replicons.</title>
        <authorList>
            <person name="Gonzalez V."/>
            <person name="Santamaria R.I."/>
            <person name="Bustos P."/>
            <person name="Hernandez-Gonzalez I."/>
            <person name="Medrano-Soto A."/>
            <person name="Moreno-Hagelsieb G."/>
            <person name="Janga S.C."/>
            <person name="Ramirez M.A."/>
            <person name="Jimenez-Jacinto V."/>
            <person name="Collado-Vides J."/>
            <person name="Davila G."/>
        </authorList>
    </citation>
    <scope>NUCLEOTIDE SEQUENCE [LARGE SCALE GENOMIC DNA]</scope>
    <source>
        <strain evidence="6">ATCC 51251 / DSM 11541 / JCM 21823 / NBRC 15573 / CFN 42</strain>
    </source>
</reference>
<dbReference type="InterPro" id="IPR036390">
    <property type="entry name" value="WH_DNA-bd_sf"/>
</dbReference>
<dbReference type="InterPro" id="IPR011663">
    <property type="entry name" value="UTRA"/>
</dbReference>